<protein>
    <submittedName>
        <fullName evidence="1">Uncharacterized protein</fullName>
    </submittedName>
</protein>
<reference evidence="1" key="1">
    <citation type="submission" date="2020-09" db="EMBL/GenBank/DDBJ databases">
        <title>Secondary metabolite and genome analysis of marine Streptomyces chumphonensis KK1-2T.</title>
        <authorList>
            <person name="Phongsopitanun W."/>
            <person name="Kanchanasin P."/>
            <person name="Pittayakhajonwut P."/>
            <person name="Suwanborirux K."/>
            <person name="Tanasupawat S."/>
        </authorList>
    </citation>
    <scope>NUCLEOTIDE SEQUENCE</scope>
    <source>
        <strain evidence="1">KK1-2</strain>
    </source>
</reference>
<accession>A0A927F022</accession>
<dbReference type="RefSeq" id="WP_191209798.1">
    <property type="nucleotide sequence ID" value="NZ_BAABKL010000026.1"/>
</dbReference>
<proteinExistence type="predicted"/>
<keyword evidence="2" id="KW-1185">Reference proteome</keyword>
<gene>
    <name evidence="1" type="ORF">IF129_13300</name>
</gene>
<dbReference type="AlphaFoldDB" id="A0A927F022"/>
<name>A0A927F022_9ACTN</name>
<organism evidence="1 2">
    <name type="scientific">Streptomyces chumphonensis</name>
    <dbReference type="NCBI Taxonomy" id="1214925"/>
    <lineage>
        <taxon>Bacteria</taxon>
        <taxon>Bacillati</taxon>
        <taxon>Actinomycetota</taxon>
        <taxon>Actinomycetes</taxon>
        <taxon>Kitasatosporales</taxon>
        <taxon>Streptomycetaceae</taxon>
        <taxon>Streptomyces</taxon>
    </lineage>
</organism>
<dbReference type="Proteomes" id="UP000632289">
    <property type="component" value="Unassembled WGS sequence"/>
</dbReference>
<evidence type="ECO:0000313" key="2">
    <source>
        <dbReference type="Proteomes" id="UP000632289"/>
    </source>
</evidence>
<comment type="caution">
    <text evidence="1">The sequence shown here is derived from an EMBL/GenBank/DDBJ whole genome shotgun (WGS) entry which is preliminary data.</text>
</comment>
<sequence length="96" mass="10750">MRTFVAGQEAYNASEFTELALGIDRELFVGVPGESHEERAARMDVAREALADLRERAESDEVAAWDALYAEALTRTVPMLRAAARRRRVRREGEAA</sequence>
<evidence type="ECO:0000313" key="1">
    <source>
        <dbReference type="EMBL" id="MBD3932525.1"/>
    </source>
</evidence>
<dbReference type="EMBL" id="JACXYU010000005">
    <property type="protein sequence ID" value="MBD3932525.1"/>
    <property type="molecule type" value="Genomic_DNA"/>
</dbReference>